<feature type="domain" description="EndoU" evidence="14">
    <location>
        <begin position="145"/>
        <end position="410"/>
    </location>
</feature>
<dbReference type="GO" id="GO:0016787">
    <property type="term" value="F:hydrolase activity"/>
    <property type="evidence" value="ECO:0007669"/>
    <property type="project" value="UniProtKB-KW"/>
</dbReference>
<keyword evidence="9" id="KW-1015">Disulfide bond</keyword>
<dbReference type="Pfam" id="PF09412">
    <property type="entry name" value="XendoU"/>
    <property type="match status" value="1"/>
</dbReference>
<evidence type="ECO:0000256" key="8">
    <source>
        <dbReference type="ARBA" id="ARBA00022884"/>
    </source>
</evidence>
<dbReference type="InterPro" id="IPR036024">
    <property type="entry name" value="Somatomedin_B-like_dom_sf"/>
</dbReference>
<evidence type="ECO:0000256" key="5">
    <source>
        <dbReference type="ARBA" id="ARBA00022723"/>
    </source>
</evidence>
<dbReference type="GO" id="GO:0046872">
    <property type="term" value="F:metal ion binding"/>
    <property type="evidence" value="ECO:0007669"/>
    <property type="project" value="UniProtKB-UniRule"/>
</dbReference>
<dbReference type="PROSITE" id="PS51959">
    <property type="entry name" value="ENDOU"/>
    <property type="match status" value="1"/>
</dbReference>
<dbReference type="InterPro" id="IPR037227">
    <property type="entry name" value="EndoU-like"/>
</dbReference>
<dbReference type="EMBL" id="JAIZAY010000011">
    <property type="protein sequence ID" value="KAJ8032968.1"/>
    <property type="molecule type" value="Genomic_DNA"/>
</dbReference>
<keyword evidence="8 12" id="KW-0694">RNA-binding</keyword>
<dbReference type="CDD" id="cd21159">
    <property type="entry name" value="XendoU"/>
    <property type="match status" value="1"/>
</dbReference>
<reference evidence="15" key="1">
    <citation type="submission" date="2021-10" db="EMBL/GenBank/DDBJ databases">
        <title>Tropical sea cucumber genome reveals ecological adaptation and Cuvierian tubules defense mechanism.</title>
        <authorList>
            <person name="Chen T."/>
        </authorList>
    </citation>
    <scope>NUCLEOTIDE SEQUENCE</scope>
    <source>
        <strain evidence="15">Nanhai2018</strain>
        <tissue evidence="15">Muscle</tissue>
    </source>
</reference>
<dbReference type="PANTHER" id="PTHR12439">
    <property type="entry name" value="PLACENTAL PROTEIN 11-RELATED"/>
    <property type="match status" value="1"/>
</dbReference>
<sequence>MKAYLAISLFMTLALALEAADNCETLGCGAVYDTSKSCQCNELCTHYGNCCEDYLTLGCNKCEHMGCIDYDNRYVCQCNSECPNYGNCCEDYNQLCGGGGGEDSCAGRCGTSPDNTKNCQCNDVCSTYGDCCSDYNSLCGSGGGGSFDMDAYATKMWELDENRIDPSYYTVNLQGYKSSSSSPYTDDALNDLFSYFDEDYIYKHGTFASYSRLCNLYKPVQGFDEDVTTEATIDVNLYLDDVMATSLIQEAVTRLQSAGHVTDAADFRAKLKRAFFELYSRTSSTDSSGFEHCFCGEFKSSTQVNGFHNWVTFYEQEKQGRLNYFGNFGLTQPDHLGVQFEWDNRMKPLTSIMLGVSTEFELAIYMACFFENPGKATSFTITDGSSSYPVQVQIWTHGDGTQIGSAYFIS</sequence>
<dbReference type="InterPro" id="IPR001212">
    <property type="entry name" value="Somatomedin_B_dom"/>
</dbReference>
<dbReference type="SMART" id="SM00201">
    <property type="entry name" value="SO"/>
    <property type="match status" value="3"/>
</dbReference>
<keyword evidence="7 12" id="KW-0378">Hydrolase</keyword>
<evidence type="ECO:0000256" key="4">
    <source>
        <dbReference type="ARBA" id="ARBA00022722"/>
    </source>
</evidence>
<comment type="catalytic activity">
    <reaction evidence="12">
        <text>ribonucleotidyl-uridine-RNA = a 5'-end dephospho-uridine-RNA + a 3'-end 2',3'-cyclophospho-ribonucleotide-RNA</text>
        <dbReference type="Rhea" id="RHEA:67792"/>
        <dbReference type="Rhea" id="RHEA-COMP:10464"/>
        <dbReference type="Rhea" id="RHEA-COMP:17354"/>
        <dbReference type="Rhea" id="RHEA-COMP:17356"/>
        <dbReference type="ChEBI" id="CHEBI:83064"/>
        <dbReference type="ChEBI" id="CHEBI:173117"/>
        <dbReference type="ChEBI" id="CHEBI:173224"/>
    </reaction>
</comment>
<keyword evidence="12" id="KW-0732">Signal</keyword>
<dbReference type="Gene3D" id="4.10.410.20">
    <property type="match status" value="2"/>
</dbReference>
<name>A0A9Q1H4W8_HOLLE</name>
<evidence type="ECO:0000256" key="3">
    <source>
        <dbReference type="ARBA" id="ARBA00011245"/>
    </source>
</evidence>
<keyword evidence="4 12" id="KW-0540">Nuclease</keyword>
<feature type="domain" description="SMB" evidence="13">
    <location>
        <begin position="101"/>
        <end position="143"/>
    </location>
</feature>
<comment type="caution">
    <text evidence="15">The sequence shown here is derived from an EMBL/GenBank/DDBJ whole genome shotgun (WGS) entry which is preliminary data.</text>
</comment>
<dbReference type="Pfam" id="PF01033">
    <property type="entry name" value="Somatomedin_B"/>
    <property type="match status" value="3"/>
</dbReference>
<evidence type="ECO:0000259" key="14">
    <source>
        <dbReference type="PROSITE" id="PS51959"/>
    </source>
</evidence>
<comment type="subunit">
    <text evidence="3 12">Monomer.</text>
</comment>
<evidence type="ECO:0000259" key="13">
    <source>
        <dbReference type="PROSITE" id="PS50958"/>
    </source>
</evidence>
<dbReference type="OrthoDB" id="430326at2759"/>
<evidence type="ECO:0000256" key="9">
    <source>
        <dbReference type="ARBA" id="ARBA00023157"/>
    </source>
</evidence>
<feature type="signal peptide" evidence="12">
    <location>
        <begin position="1"/>
        <end position="16"/>
    </location>
</feature>
<evidence type="ECO:0000256" key="7">
    <source>
        <dbReference type="ARBA" id="ARBA00022801"/>
    </source>
</evidence>
<dbReference type="PANTHER" id="PTHR12439:SF42">
    <property type="entry name" value="ENDORIBONUCLEASE-RELATED"/>
    <property type="match status" value="1"/>
</dbReference>
<evidence type="ECO:0000256" key="2">
    <source>
        <dbReference type="ARBA" id="ARBA00010168"/>
    </source>
</evidence>
<evidence type="ECO:0000313" key="15">
    <source>
        <dbReference type="EMBL" id="KAJ8032968.1"/>
    </source>
</evidence>
<dbReference type="SUPFAM" id="SSF90188">
    <property type="entry name" value="Somatomedin B domain"/>
    <property type="match status" value="1"/>
</dbReference>
<dbReference type="InterPro" id="IPR039787">
    <property type="entry name" value="ENDOU"/>
</dbReference>
<keyword evidence="11" id="KW-0456">Lyase</keyword>
<comment type="similarity">
    <text evidence="2 12">Belongs to the ENDOU family.</text>
</comment>
<organism evidence="15 16">
    <name type="scientific">Holothuria leucospilota</name>
    <name type="common">Black long sea cucumber</name>
    <name type="synonym">Mertensiothuria leucospilota</name>
    <dbReference type="NCBI Taxonomy" id="206669"/>
    <lineage>
        <taxon>Eukaryota</taxon>
        <taxon>Metazoa</taxon>
        <taxon>Echinodermata</taxon>
        <taxon>Eleutherozoa</taxon>
        <taxon>Echinozoa</taxon>
        <taxon>Holothuroidea</taxon>
        <taxon>Aspidochirotacea</taxon>
        <taxon>Aspidochirotida</taxon>
        <taxon>Holothuriidae</taxon>
        <taxon>Holothuria</taxon>
    </lineage>
</organism>
<comment type="cofactor">
    <cofactor evidence="1 12">
        <name>Mn(2+)</name>
        <dbReference type="ChEBI" id="CHEBI:29035"/>
    </cofactor>
</comment>
<evidence type="ECO:0000256" key="6">
    <source>
        <dbReference type="ARBA" id="ARBA00022759"/>
    </source>
</evidence>
<feature type="chain" id="PRO_5040539836" description="Uridylate-specific endoribonuclease" evidence="12">
    <location>
        <begin position="17"/>
        <end position="410"/>
    </location>
</feature>
<dbReference type="GO" id="GO:0004521">
    <property type="term" value="F:RNA endonuclease activity"/>
    <property type="evidence" value="ECO:0007669"/>
    <property type="project" value="UniProtKB-UniRule"/>
</dbReference>
<keyword evidence="5 12" id="KW-0479">Metal-binding</keyword>
<keyword evidence="10 12" id="KW-0464">Manganese</keyword>
<dbReference type="InterPro" id="IPR018998">
    <property type="entry name" value="EndoU_C"/>
</dbReference>
<keyword evidence="6 12" id="KW-0255">Endonuclease</keyword>
<gene>
    <name evidence="15" type="ORF">HOLleu_23068</name>
</gene>
<keyword evidence="16" id="KW-1185">Reference proteome</keyword>
<dbReference type="PROSITE" id="PS50958">
    <property type="entry name" value="SMB_2"/>
    <property type="match status" value="2"/>
</dbReference>
<dbReference type="PROSITE" id="PS00524">
    <property type="entry name" value="SMB_1"/>
    <property type="match status" value="1"/>
</dbReference>
<dbReference type="AlphaFoldDB" id="A0A9Q1H4W8"/>
<dbReference type="SUPFAM" id="SSF142877">
    <property type="entry name" value="EndoU-like"/>
    <property type="match status" value="1"/>
</dbReference>
<evidence type="ECO:0000256" key="11">
    <source>
        <dbReference type="ARBA" id="ARBA00023239"/>
    </source>
</evidence>
<evidence type="ECO:0000256" key="12">
    <source>
        <dbReference type="RuleBase" id="RU367085"/>
    </source>
</evidence>
<dbReference type="GO" id="GO:0016829">
    <property type="term" value="F:lyase activity"/>
    <property type="evidence" value="ECO:0007669"/>
    <property type="project" value="UniProtKB-KW"/>
</dbReference>
<protein>
    <recommendedName>
        <fullName evidence="12">Uridylate-specific endoribonuclease</fullName>
        <ecNumber evidence="12">4.6.1.-</ecNumber>
    </recommendedName>
</protein>
<dbReference type="GO" id="GO:0003723">
    <property type="term" value="F:RNA binding"/>
    <property type="evidence" value="ECO:0007669"/>
    <property type="project" value="UniProtKB-UniRule"/>
</dbReference>
<dbReference type="EC" id="4.6.1.-" evidence="12"/>
<evidence type="ECO:0000256" key="1">
    <source>
        <dbReference type="ARBA" id="ARBA00001936"/>
    </source>
</evidence>
<accession>A0A9Q1H4W8</accession>
<feature type="domain" description="SMB" evidence="13">
    <location>
        <begin position="46"/>
        <end position="100"/>
    </location>
</feature>
<evidence type="ECO:0000313" key="16">
    <source>
        <dbReference type="Proteomes" id="UP001152320"/>
    </source>
</evidence>
<evidence type="ECO:0000256" key="10">
    <source>
        <dbReference type="ARBA" id="ARBA00023211"/>
    </source>
</evidence>
<dbReference type="Proteomes" id="UP001152320">
    <property type="component" value="Chromosome 11"/>
</dbReference>
<proteinExistence type="inferred from homology"/>